<evidence type="ECO:0000313" key="5">
    <source>
        <dbReference type="Proteomes" id="UP000006158"/>
    </source>
</evidence>
<feature type="transmembrane region" description="Helical" evidence="2">
    <location>
        <begin position="18"/>
        <end position="37"/>
    </location>
</feature>
<dbReference type="AlphaFoldDB" id="I7G7Q0"/>
<gene>
    <name evidence="4" type="ordered locus">MSMEI_5305</name>
</gene>
<evidence type="ECO:0000259" key="3">
    <source>
        <dbReference type="Pfam" id="PF08237"/>
    </source>
</evidence>
<keyword evidence="2" id="KW-1133">Transmembrane helix</keyword>
<dbReference type="PATRIC" id="fig|246196.56.peg.5425"/>
<feature type="region of interest" description="Disordered" evidence="1">
    <location>
        <begin position="382"/>
        <end position="501"/>
    </location>
</feature>
<keyword evidence="2" id="KW-0812">Transmembrane</keyword>
<protein>
    <submittedName>
        <fullName evidence="4">PE-PPE, C-terminal domain protein</fullName>
    </submittedName>
</protein>
<name>I7G7Q0_MYCS2</name>
<dbReference type="InterPro" id="IPR013228">
    <property type="entry name" value="PE-PPE_C"/>
</dbReference>
<feature type="compositionally biased region" description="Basic and acidic residues" evidence="1">
    <location>
        <begin position="485"/>
        <end position="501"/>
    </location>
</feature>
<dbReference type="Proteomes" id="UP000006158">
    <property type="component" value="Chromosome"/>
</dbReference>
<sequence>MLPWICSPVGEGSRVGRLLHSLSTAFLVFVAVVVLCVSTSMPTAAHLLLNHPHALVIGGTGTPVPPPEYVNGQTDNYIGAEFPGEYRYAVHTPQNFWPVYGSMSFDESTVAGLAALQAEMAKEGHFGSPLVILGYSSSTRILTADKNRRIADGDYAVDINYVLVSDVAKGNGGVMARFPGWHIPILGVTFDGATRTDSDGYAFDTKSISFVHDGWSDFPVYPLNVLALANAVAGIAVLHPTYPELDRPDLVPVGSTGDTEYFVIGTDIMPLLMPLETIGVPRPILLAVDEPLRVLVEAGYRRDIAPGAPTPARLIPIVNPITLTRNFIAAIPVGVDDAMEELGHGRPLGTQPSGVFGVGGEDTELKGLPAGVISLAKPTLPVSSHTTVVEKTERKDLAKPAAEPEPVVEDEPAVEDETPVADTKKASPKPLRPKVRGPISFDAPKLPTIRKATGDRPLKRLLSALTPKRPKPASSHDAGPAAGNKDTDNADKPAARADDAA</sequence>
<feature type="domain" description="PE-PPE" evidence="3">
    <location>
        <begin position="83"/>
        <end position="300"/>
    </location>
</feature>
<dbReference type="Pfam" id="PF08237">
    <property type="entry name" value="PE-PPE"/>
    <property type="match status" value="1"/>
</dbReference>
<organism evidence="4 5">
    <name type="scientific">Mycolicibacterium smegmatis (strain ATCC 700084 / mc(2)155)</name>
    <name type="common">Mycobacterium smegmatis</name>
    <dbReference type="NCBI Taxonomy" id="246196"/>
    <lineage>
        <taxon>Bacteria</taxon>
        <taxon>Bacillati</taxon>
        <taxon>Actinomycetota</taxon>
        <taxon>Actinomycetes</taxon>
        <taxon>Mycobacteriales</taxon>
        <taxon>Mycobacteriaceae</taxon>
        <taxon>Mycolicibacterium</taxon>
    </lineage>
</organism>
<evidence type="ECO:0000313" key="4">
    <source>
        <dbReference type="EMBL" id="AFP41747.1"/>
    </source>
</evidence>
<evidence type="ECO:0000256" key="2">
    <source>
        <dbReference type="SAM" id="Phobius"/>
    </source>
</evidence>
<reference evidence="4 5" key="2">
    <citation type="journal article" date="2009" name="Genome Res.">
        <title>Ortho-proteogenomics: multiple proteomes investigation through orthology and a new MS-based protocol.</title>
        <authorList>
            <person name="Gallien S."/>
            <person name="Perrodou E."/>
            <person name="Carapito C."/>
            <person name="Deshayes C."/>
            <person name="Reyrat J.M."/>
            <person name="Van Dorsselaer A."/>
            <person name="Poch O."/>
            <person name="Schaeffer C."/>
            <person name="Lecompte O."/>
        </authorList>
    </citation>
    <scope>NUCLEOTIDE SEQUENCE [LARGE SCALE GENOMIC DNA]</scope>
    <source>
        <strain evidence="5">ATCC 700084 / mc(2)155</strain>
    </source>
</reference>
<dbReference type="EMBL" id="CP001663">
    <property type="protein sequence ID" value="AFP41747.1"/>
    <property type="molecule type" value="Genomic_DNA"/>
</dbReference>
<proteinExistence type="predicted"/>
<accession>I7G7Q0</accession>
<feature type="compositionally biased region" description="Acidic residues" evidence="1">
    <location>
        <begin position="406"/>
        <end position="419"/>
    </location>
</feature>
<feature type="compositionally biased region" description="Basic and acidic residues" evidence="1">
    <location>
        <begin position="388"/>
        <end position="398"/>
    </location>
</feature>
<keyword evidence="2" id="KW-0472">Membrane</keyword>
<evidence type="ECO:0000256" key="1">
    <source>
        <dbReference type="SAM" id="MobiDB-lite"/>
    </source>
</evidence>
<dbReference type="KEGG" id="msg:MSMEI_5305"/>
<reference evidence="4 5" key="1">
    <citation type="journal article" date="2007" name="Genome Biol.">
        <title>Interrupted coding sequences in Mycobacterium smegmatis: authentic mutations or sequencing errors?</title>
        <authorList>
            <person name="Deshayes C."/>
            <person name="Perrodou E."/>
            <person name="Gallien S."/>
            <person name="Euphrasie D."/>
            <person name="Schaeffer C."/>
            <person name="Van-Dorsselaer A."/>
            <person name="Poch O."/>
            <person name="Lecompte O."/>
            <person name="Reyrat J.M."/>
        </authorList>
    </citation>
    <scope>NUCLEOTIDE SEQUENCE [LARGE SCALE GENOMIC DNA]</scope>
    <source>
        <strain evidence="5">ATCC 700084 / mc(2)155</strain>
    </source>
</reference>